<dbReference type="InterPro" id="IPR020934">
    <property type="entry name" value="Ribosomal_uS19_CS"/>
</dbReference>
<dbReference type="GO" id="GO:0006412">
    <property type="term" value="P:translation"/>
    <property type="evidence" value="ECO:0007669"/>
    <property type="project" value="UniProtKB-UniRule"/>
</dbReference>
<evidence type="ECO:0000256" key="1">
    <source>
        <dbReference type="ARBA" id="ARBA00007345"/>
    </source>
</evidence>
<keyword evidence="2 7" id="KW-0699">rRNA-binding</keyword>
<dbReference type="RefSeq" id="WP_041977018.1">
    <property type="nucleotide sequence ID" value="NZ_CBXV010000007.1"/>
</dbReference>
<dbReference type="Proteomes" id="UP000031518">
    <property type="component" value="Unassembled WGS sequence"/>
</dbReference>
<dbReference type="Gene3D" id="3.30.860.10">
    <property type="entry name" value="30s Ribosomal Protein S19, Chain A"/>
    <property type="match status" value="1"/>
</dbReference>
<evidence type="ECO:0000256" key="7">
    <source>
        <dbReference type="HAMAP-Rule" id="MF_00531"/>
    </source>
</evidence>
<dbReference type="PIRSF" id="PIRSF002144">
    <property type="entry name" value="Ribosomal_S19"/>
    <property type="match status" value="1"/>
</dbReference>
<organism evidence="10 11">
    <name type="scientific">Pyrinomonas methylaliphatogenes</name>
    <dbReference type="NCBI Taxonomy" id="454194"/>
    <lineage>
        <taxon>Bacteria</taxon>
        <taxon>Pseudomonadati</taxon>
        <taxon>Acidobacteriota</taxon>
        <taxon>Blastocatellia</taxon>
        <taxon>Blastocatellales</taxon>
        <taxon>Pyrinomonadaceae</taxon>
        <taxon>Pyrinomonas</taxon>
    </lineage>
</organism>
<feature type="compositionally biased region" description="Basic and acidic residues" evidence="9">
    <location>
        <begin position="87"/>
        <end position="98"/>
    </location>
</feature>
<dbReference type="Pfam" id="PF00203">
    <property type="entry name" value="Ribosomal_S19"/>
    <property type="match status" value="1"/>
</dbReference>
<reference evidence="10 11" key="1">
    <citation type="submission" date="2013-12" db="EMBL/GenBank/DDBJ databases">
        <authorList>
            <person name="Stott M."/>
        </authorList>
    </citation>
    <scope>NUCLEOTIDE SEQUENCE [LARGE SCALE GENOMIC DNA]</scope>
    <source>
        <strain evidence="10 11">K22</strain>
    </source>
</reference>
<evidence type="ECO:0000256" key="6">
    <source>
        <dbReference type="ARBA" id="ARBA00035163"/>
    </source>
</evidence>
<evidence type="ECO:0000313" key="10">
    <source>
        <dbReference type="EMBL" id="CDM66117.1"/>
    </source>
</evidence>
<dbReference type="InterPro" id="IPR002222">
    <property type="entry name" value="Ribosomal_uS19"/>
</dbReference>
<evidence type="ECO:0000256" key="4">
    <source>
        <dbReference type="ARBA" id="ARBA00022980"/>
    </source>
</evidence>
<comment type="similarity">
    <text evidence="1 7 8">Belongs to the universal ribosomal protein uS19 family.</text>
</comment>
<dbReference type="HAMAP" id="MF_00531">
    <property type="entry name" value="Ribosomal_uS19"/>
    <property type="match status" value="1"/>
</dbReference>
<keyword evidence="5 7" id="KW-0687">Ribonucleoprotein</keyword>
<proteinExistence type="inferred from homology"/>
<accession>A0A0B6WZJ5</accession>
<dbReference type="AlphaFoldDB" id="A0A0B6WZJ5"/>
<evidence type="ECO:0000313" key="11">
    <source>
        <dbReference type="Proteomes" id="UP000031518"/>
    </source>
</evidence>
<evidence type="ECO:0000256" key="8">
    <source>
        <dbReference type="RuleBase" id="RU003485"/>
    </source>
</evidence>
<keyword evidence="11" id="KW-1185">Reference proteome</keyword>
<keyword evidence="4 7" id="KW-0689">Ribosomal protein</keyword>
<dbReference type="PANTHER" id="PTHR11880:SF8">
    <property type="entry name" value="SMALL RIBOSOMAL SUBUNIT PROTEIN US19M"/>
    <property type="match status" value="1"/>
</dbReference>
<evidence type="ECO:0000256" key="9">
    <source>
        <dbReference type="SAM" id="MobiDB-lite"/>
    </source>
</evidence>
<dbReference type="SUPFAM" id="SSF54570">
    <property type="entry name" value="Ribosomal protein S19"/>
    <property type="match status" value="1"/>
</dbReference>
<dbReference type="PANTHER" id="PTHR11880">
    <property type="entry name" value="RIBOSOMAL PROTEIN S19P FAMILY MEMBER"/>
    <property type="match status" value="1"/>
</dbReference>
<dbReference type="STRING" id="454194.PYK22_02129"/>
<dbReference type="GO" id="GO:0019843">
    <property type="term" value="F:rRNA binding"/>
    <property type="evidence" value="ECO:0007669"/>
    <property type="project" value="UniProtKB-UniRule"/>
</dbReference>
<gene>
    <name evidence="7" type="primary">rpsS</name>
    <name evidence="10" type="ORF">PYK22_02129</name>
</gene>
<dbReference type="GO" id="GO:0005737">
    <property type="term" value="C:cytoplasm"/>
    <property type="evidence" value="ECO:0007669"/>
    <property type="project" value="UniProtKB-ARBA"/>
</dbReference>
<dbReference type="NCBIfam" id="TIGR01050">
    <property type="entry name" value="rpsS_bact"/>
    <property type="match status" value="1"/>
</dbReference>
<dbReference type="OrthoDB" id="9797833at2"/>
<dbReference type="PROSITE" id="PS00323">
    <property type="entry name" value="RIBOSOMAL_S19"/>
    <property type="match status" value="1"/>
</dbReference>
<comment type="function">
    <text evidence="7">Protein S19 forms a complex with S13 that binds strongly to the 16S ribosomal RNA.</text>
</comment>
<protein>
    <recommendedName>
        <fullName evidence="6 7">Small ribosomal subunit protein uS19</fullName>
    </recommendedName>
</protein>
<dbReference type="FunFam" id="3.30.860.10:FF:000001">
    <property type="entry name" value="30S ribosomal protein S19"/>
    <property type="match status" value="1"/>
</dbReference>
<feature type="region of interest" description="Disordered" evidence="9">
    <location>
        <begin position="77"/>
        <end position="98"/>
    </location>
</feature>
<evidence type="ECO:0000256" key="5">
    <source>
        <dbReference type="ARBA" id="ARBA00023274"/>
    </source>
</evidence>
<dbReference type="InterPro" id="IPR023575">
    <property type="entry name" value="Ribosomal_uS19_SF"/>
</dbReference>
<dbReference type="GO" id="GO:0003735">
    <property type="term" value="F:structural constituent of ribosome"/>
    <property type="evidence" value="ECO:0007669"/>
    <property type="project" value="InterPro"/>
</dbReference>
<dbReference type="EMBL" id="CBXV010000007">
    <property type="protein sequence ID" value="CDM66117.1"/>
    <property type="molecule type" value="Genomic_DNA"/>
</dbReference>
<dbReference type="GO" id="GO:0015935">
    <property type="term" value="C:small ribosomal subunit"/>
    <property type="evidence" value="ECO:0007669"/>
    <property type="project" value="InterPro"/>
</dbReference>
<dbReference type="PRINTS" id="PR00975">
    <property type="entry name" value="RIBOSOMALS19"/>
</dbReference>
<evidence type="ECO:0000256" key="3">
    <source>
        <dbReference type="ARBA" id="ARBA00022884"/>
    </source>
</evidence>
<name>A0A0B6WZJ5_9BACT</name>
<dbReference type="GO" id="GO:0000028">
    <property type="term" value="P:ribosomal small subunit assembly"/>
    <property type="evidence" value="ECO:0007669"/>
    <property type="project" value="TreeGrafter"/>
</dbReference>
<evidence type="ECO:0000256" key="2">
    <source>
        <dbReference type="ARBA" id="ARBA00022730"/>
    </source>
</evidence>
<dbReference type="InterPro" id="IPR005732">
    <property type="entry name" value="Ribosomal_uS19_bac-type"/>
</dbReference>
<sequence length="98" mass="10945">MARSVKKGPFVDEHLLKKVQQARESGQRPPAIKTWSRRSTITPEMVGLTFAVHNGKRHIPVYVTENMVGHKLGEFAPTRTFKGHPGTKAEKSARVGKK</sequence>
<keyword evidence="3 7" id="KW-0694">RNA-binding</keyword>
<reference evidence="10 11" key="2">
    <citation type="submission" date="2015-01" db="EMBL/GenBank/DDBJ databases">
        <title>Complete genome sequence of Pyrinomonas methylaliphatogenes type strain K22T.</title>
        <authorList>
            <person name="Lee K.C.Y."/>
            <person name="Power J.F."/>
            <person name="Dunfield P.F."/>
            <person name="Morgan X.C."/>
            <person name="Huttenhower C."/>
            <person name="Stott M.B."/>
        </authorList>
    </citation>
    <scope>NUCLEOTIDE SEQUENCE [LARGE SCALE GENOMIC DNA]</scope>
    <source>
        <strain evidence="10 11">K22</strain>
    </source>
</reference>